<evidence type="ECO:0000313" key="2">
    <source>
        <dbReference type="EMBL" id="SHF60960.1"/>
    </source>
</evidence>
<dbReference type="OrthoDB" id="8366302at2"/>
<protein>
    <submittedName>
        <fullName evidence="2">Uncharacterized protein</fullName>
    </submittedName>
</protein>
<feature type="compositionally biased region" description="Basic and acidic residues" evidence="1">
    <location>
        <begin position="95"/>
        <end position="106"/>
    </location>
</feature>
<gene>
    <name evidence="2" type="ORF">SAMN02745157_2535</name>
</gene>
<feature type="compositionally biased region" description="Low complexity" evidence="1">
    <location>
        <begin position="116"/>
        <end position="132"/>
    </location>
</feature>
<accession>A0A1M5D237</accession>
<sequence length="132" mass="14313">MPELVKERPENAIELWSETIKKVSNVLAAFPELEARGGALLDQFEALDLARLRLRAKQVAIGRIAAHEALAVLLIDALGPELPQVDPVPVKRKMTVKEKKAREAAARRRARRSTHSAPDPAASANSAQLPGG</sequence>
<keyword evidence="3" id="KW-1185">Reference proteome</keyword>
<evidence type="ECO:0000256" key="1">
    <source>
        <dbReference type="SAM" id="MobiDB-lite"/>
    </source>
</evidence>
<feature type="region of interest" description="Disordered" evidence="1">
    <location>
        <begin position="93"/>
        <end position="132"/>
    </location>
</feature>
<dbReference type="STRING" id="1122133.SAMN02745157_2535"/>
<dbReference type="Proteomes" id="UP000184485">
    <property type="component" value="Unassembled WGS sequence"/>
</dbReference>
<evidence type="ECO:0000313" key="3">
    <source>
        <dbReference type="Proteomes" id="UP000184485"/>
    </source>
</evidence>
<dbReference type="RefSeq" id="WP_073053218.1">
    <property type="nucleotide sequence ID" value="NZ_FQUP01000002.1"/>
</dbReference>
<dbReference type="EMBL" id="FQUP01000002">
    <property type="protein sequence ID" value="SHF60960.1"/>
    <property type="molecule type" value="Genomic_DNA"/>
</dbReference>
<proteinExistence type="predicted"/>
<organism evidence="2 3">
    <name type="scientific">Kaistia soli DSM 19436</name>
    <dbReference type="NCBI Taxonomy" id="1122133"/>
    <lineage>
        <taxon>Bacteria</taxon>
        <taxon>Pseudomonadati</taxon>
        <taxon>Pseudomonadota</taxon>
        <taxon>Alphaproteobacteria</taxon>
        <taxon>Hyphomicrobiales</taxon>
        <taxon>Kaistiaceae</taxon>
        <taxon>Kaistia</taxon>
    </lineage>
</organism>
<name>A0A1M5D237_9HYPH</name>
<dbReference type="AlphaFoldDB" id="A0A1M5D237"/>
<reference evidence="2 3" key="1">
    <citation type="submission" date="2016-11" db="EMBL/GenBank/DDBJ databases">
        <authorList>
            <person name="Jaros S."/>
            <person name="Januszkiewicz K."/>
            <person name="Wedrychowicz H."/>
        </authorList>
    </citation>
    <scope>NUCLEOTIDE SEQUENCE [LARGE SCALE GENOMIC DNA]</scope>
    <source>
        <strain evidence="2 3">DSM 19436</strain>
    </source>
</reference>